<dbReference type="PANTHER" id="PTHR44167">
    <property type="entry name" value="OVARIAN-SPECIFIC SERINE/THREONINE-PROTEIN KINASE LOK-RELATED"/>
    <property type="match status" value="1"/>
</dbReference>
<feature type="domain" description="Protein kinase" evidence="2">
    <location>
        <begin position="21"/>
        <end position="270"/>
    </location>
</feature>
<feature type="transmembrane region" description="Helical" evidence="1">
    <location>
        <begin position="269"/>
        <end position="289"/>
    </location>
</feature>
<keyword evidence="4" id="KW-1185">Reference proteome</keyword>
<dbReference type="InterPro" id="IPR008271">
    <property type="entry name" value="Ser/Thr_kinase_AS"/>
</dbReference>
<name>A0A8A0RJR8_9FIRM</name>
<dbReference type="Proteomes" id="UP000662904">
    <property type="component" value="Chromosome"/>
</dbReference>
<dbReference type="InterPro" id="IPR011009">
    <property type="entry name" value="Kinase-like_dom_sf"/>
</dbReference>
<keyword evidence="1" id="KW-1133">Transmembrane helix</keyword>
<keyword evidence="3" id="KW-0418">Kinase</keyword>
<dbReference type="Pfam" id="PF00069">
    <property type="entry name" value="Pkinase"/>
    <property type="match status" value="1"/>
</dbReference>
<dbReference type="PROSITE" id="PS00108">
    <property type="entry name" value="PROTEIN_KINASE_ST"/>
    <property type="match status" value="1"/>
</dbReference>
<dbReference type="SMART" id="SM00220">
    <property type="entry name" value="S_TKc"/>
    <property type="match status" value="1"/>
</dbReference>
<protein>
    <submittedName>
        <fullName evidence="3">Putative serine/threonine-protein kinase YabT</fullName>
        <ecNumber evidence="3">2.7.11.1</ecNumber>
    </submittedName>
</protein>
<evidence type="ECO:0000313" key="4">
    <source>
        <dbReference type="Proteomes" id="UP000662904"/>
    </source>
</evidence>
<dbReference type="KEGG" id="kme:H0A61_00785"/>
<dbReference type="PANTHER" id="PTHR44167:SF24">
    <property type="entry name" value="SERINE_THREONINE-PROTEIN KINASE CHK2"/>
    <property type="match status" value="1"/>
</dbReference>
<dbReference type="PROSITE" id="PS50011">
    <property type="entry name" value="PROTEIN_KINASE_DOM"/>
    <property type="match status" value="1"/>
</dbReference>
<dbReference type="GO" id="GO:0004674">
    <property type="term" value="F:protein serine/threonine kinase activity"/>
    <property type="evidence" value="ECO:0007669"/>
    <property type="project" value="UniProtKB-EC"/>
</dbReference>
<evidence type="ECO:0000256" key="1">
    <source>
        <dbReference type="SAM" id="Phobius"/>
    </source>
</evidence>
<dbReference type="Gene3D" id="1.10.510.10">
    <property type="entry name" value="Transferase(Phosphotransferase) domain 1"/>
    <property type="match status" value="1"/>
</dbReference>
<proteinExistence type="predicted"/>
<evidence type="ECO:0000313" key="3">
    <source>
        <dbReference type="EMBL" id="QSQ08463.1"/>
    </source>
</evidence>
<dbReference type="AlphaFoldDB" id="A0A8A0RJR8"/>
<organism evidence="3 4">
    <name type="scientific">Koleobacter methoxysyntrophicus</name>
    <dbReference type="NCBI Taxonomy" id="2751313"/>
    <lineage>
        <taxon>Bacteria</taxon>
        <taxon>Bacillati</taxon>
        <taxon>Bacillota</taxon>
        <taxon>Clostridia</taxon>
        <taxon>Koleobacterales</taxon>
        <taxon>Koleobacteraceae</taxon>
        <taxon>Koleobacter</taxon>
    </lineage>
</organism>
<accession>A0A8A0RJR8</accession>
<keyword evidence="1" id="KW-0472">Membrane</keyword>
<dbReference type="EC" id="2.7.11.1" evidence="3"/>
<gene>
    <name evidence="3" type="primary">yabT</name>
    <name evidence="3" type="ORF">H0A61_00785</name>
</gene>
<keyword evidence="3" id="KW-0808">Transferase</keyword>
<keyword evidence="1" id="KW-0812">Transmembrane</keyword>
<dbReference type="GO" id="GO:0005524">
    <property type="term" value="F:ATP binding"/>
    <property type="evidence" value="ECO:0007669"/>
    <property type="project" value="InterPro"/>
</dbReference>
<reference evidence="3" key="1">
    <citation type="submission" date="2020-07" db="EMBL/GenBank/DDBJ databases">
        <title>Koleobacter methoxysyntrophicus gen. nov., sp. nov., a novel anaerobic bacterium isolated from deep subsurface oil field and proposal of Koleobacterales ord. nov. in the phylum Firmicutes.</title>
        <authorList>
            <person name="Sakamoto S."/>
            <person name="Tamaki H."/>
        </authorList>
    </citation>
    <scope>NUCLEOTIDE SEQUENCE</scope>
    <source>
        <strain evidence="3">NRmbB1</strain>
    </source>
</reference>
<dbReference type="SUPFAM" id="SSF56112">
    <property type="entry name" value="Protein kinase-like (PK-like)"/>
    <property type="match status" value="1"/>
</dbReference>
<dbReference type="EMBL" id="CP059066">
    <property type="protein sequence ID" value="QSQ08463.1"/>
    <property type="molecule type" value="Genomic_DNA"/>
</dbReference>
<sequence>MNLPNLEKGHRITGRWSKKHYTIVRPLGRGGIAGVFLAVDLHSGVYVALKISQDLSSLTREYTIMEKISRKGFCPRVYELDDCSIKGENFNFIAMEYIPGITLKELIGKKVGMAEALSIAGLLAVILNILHRSGFIYCDLKPENIIYDRRKGKIVIIDFGGAVKKGEGVLEFTPVFDRACWGIGSRRADERYDIFALTILLYILLRRRVPHPSKEGIQQILSYARKSKLRIIEKGLLMKYRSMKDFFTELNSLKVLEREKTIRKRYDRILNPLCIVSISIFISLLLITLKKMGF</sequence>
<dbReference type="RefSeq" id="WP_206708675.1">
    <property type="nucleotide sequence ID" value="NZ_CP059066.1"/>
</dbReference>
<evidence type="ECO:0000259" key="2">
    <source>
        <dbReference type="PROSITE" id="PS50011"/>
    </source>
</evidence>
<dbReference type="InterPro" id="IPR000719">
    <property type="entry name" value="Prot_kinase_dom"/>
</dbReference>